<dbReference type="InterPro" id="IPR003439">
    <property type="entry name" value="ABC_transporter-like_ATP-bd"/>
</dbReference>
<evidence type="ECO:0000256" key="3">
    <source>
        <dbReference type="ARBA" id="ARBA00022840"/>
    </source>
</evidence>
<dbReference type="PROSITE" id="PS50893">
    <property type="entry name" value="ABC_TRANSPORTER_2"/>
    <property type="match status" value="1"/>
</dbReference>
<dbReference type="STRING" id="1322246.BN4_20506"/>
<dbReference type="PANTHER" id="PTHR43023:SF3">
    <property type="entry name" value="PROTEIN TRIGALACTOSYLDIACYLGLYCEROL 3, CHLOROPLASTIC"/>
    <property type="match status" value="1"/>
</dbReference>
<dbReference type="PROSITE" id="PS00211">
    <property type="entry name" value="ABC_TRANSPORTER_1"/>
    <property type="match status" value="1"/>
</dbReference>
<dbReference type="HOGENOM" id="CLU_000604_1_22_7"/>
<evidence type="ECO:0000256" key="2">
    <source>
        <dbReference type="ARBA" id="ARBA00022741"/>
    </source>
</evidence>
<protein>
    <submittedName>
        <fullName evidence="5">ABC transporter related protein</fullName>
    </submittedName>
</protein>
<dbReference type="Pfam" id="PF00005">
    <property type="entry name" value="ABC_tran"/>
    <property type="match status" value="1"/>
</dbReference>
<dbReference type="InterPro" id="IPR017871">
    <property type="entry name" value="ABC_transporter-like_CS"/>
</dbReference>
<dbReference type="InterPro" id="IPR027417">
    <property type="entry name" value="P-loop_NTPase"/>
</dbReference>
<dbReference type="PANTHER" id="PTHR43023">
    <property type="entry name" value="PROTEIN TRIGALACTOSYLDIACYLGLYCEROL 3, CHLOROPLASTIC"/>
    <property type="match status" value="1"/>
</dbReference>
<dbReference type="PATRIC" id="fig|879567.3.peg.3606"/>
<dbReference type="SMART" id="SM00382">
    <property type="entry name" value="AAA"/>
    <property type="match status" value="1"/>
</dbReference>
<evidence type="ECO:0000256" key="1">
    <source>
        <dbReference type="ARBA" id="ARBA00022448"/>
    </source>
</evidence>
<dbReference type="AlphaFoldDB" id="M1WYT4"/>
<organism evidence="5 6">
    <name type="scientific">Pseudodesulfovibrio piezophilus (strain DSM 21447 / JCM 15486 / C1TLV30)</name>
    <name type="common">Desulfovibrio piezophilus</name>
    <dbReference type="NCBI Taxonomy" id="1322246"/>
    <lineage>
        <taxon>Bacteria</taxon>
        <taxon>Pseudomonadati</taxon>
        <taxon>Thermodesulfobacteriota</taxon>
        <taxon>Desulfovibrionia</taxon>
        <taxon>Desulfovibrionales</taxon>
        <taxon>Desulfovibrionaceae</taxon>
    </lineage>
</organism>
<evidence type="ECO:0000313" key="5">
    <source>
        <dbReference type="EMBL" id="CCH50568.1"/>
    </source>
</evidence>
<dbReference type="GO" id="GO:0005524">
    <property type="term" value="F:ATP binding"/>
    <property type="evidence" value="ECO:0007669"/>
    <property type="project" value="UniProtKB-KW"/>
</dbReference>
<dbReference type="BioCyc" id="DPIE1322246:BN4_RS16780-MONOMER"/>
<dbReference type="Gene3D" id="3.40.50.300">
    <property type="entry name" value="P-loop containing nucleotide triphosphate hydrolases"/>
    <property type="match status" value="1"/>
</dbReference>
<evidence type="ECO:0000313" key="6">
    <source>
        <dbReference type="Proteomes" id="UP000011724"/>
    </source>
</evidence>
<keyword evidence="2" id="KW-0547">Nucleotide-binding</keyword>
<dbReference type="Proteomes" id="UP000011724">
    <property type="component" value="Chromosome"/>
</dbReference>
<reference evidence="6" key="2">
    <citation type="journal article" date="2013" name="Stand. Genomic Sci.">
        <title>Complete genome sequence of Desulfocapsa sulfexigens, a marine deltaproteobacterium specialized in disproportionating inorganic sulfur compounds.</title>
        <authorList>
            <person name="Finster K.W."/>
            <person name="Kjeldsen K.U."/>
            <person name="Kube M."/>
            <person name="Reinhardt R."/>
            <person name="Mussmann M."/>
            <person name="Amann R."/>
            <person name="Schreiber L."/>
        </authorList>
    </citation>
    <scope>NUCLEOTIDE SEQUENCE [LARGE SCALE GENOMIC DNA]</scope>
    <source>
        <strain evidence="6">DSM 10523 / SB164P1</strain>
    </source>
</reference>
<name>M1WYT4_PSEP2</name>
<accession>M1WYT4</accession>
<dbReference type="EMBL" id="FO203427">
    <property type="protein sequence ID" value="CCH50568.1"/>
    <property type="molecule type" value="Genomic_DNA"/>
</dbReference>
<dbReference type="SUPFAM" id="SSF52540">
    <property type="entry name" value="P-loop containing nucleoside triphosphate hydrolases"/>
    <property type="match status" value="1"/>
</dbReference>
<evidence type="ECO:0000259" key="4">
    <source>
        <dbReference type="PROSITE" id="PS50893"/>
    </source>
</evidence>
<keyword evidence="3" id="KW-0067">ATP-binding</keyword>
<keyword evidence="6" id="KW-1185">Reference proteome</keyword>
<gene>
    <name evidence="5" type="ordered locus">BN4_20506</name>
</gene>
<reference evidence="5 6" key="1">
    <citation type="journal article" date="2013" name="PLoS ONE">
        <title>The first genomic and proteomic characterization of a deep-sea sulfate reducer: insights into the piezophilic lifestyle of Desulfovibrio piezophilus.</title>
        <authorList>
            <person name="Pradel N."/>
            <person name="Ji B."/>
            <person name="Gimenez G."/>
            <person name="Talla E."/>
            <person name="Lenoble P."/>
            <person name="Garel M."/>
            <person name="Tamburini C."/>
            <person name="Fourquet P."/>
            <person name="Lebrun R."/>
            <person name="Bertin P."/>
            <person name="Denis Y."/>
            <person name="Pophillat M."/>
            <person name="Barbe V."/>
            <person name="Ollivier B."/>
            <person name="Dolla A."/>
        </authorList>
    </citation>
    <scope>NUCLEOTIDE SEQUENCE [LARGE SCALE GENOMIC DNA]</scope>
    <source>
        <strain evidence="6">DSM 10523 / SB164P1</strain>
    </source>
</reference>
<dbReference type="InterPro" id="IPR003593">
    <property type="entry name" value="AAA+_ATPase"/>
</dbReference>
<dbReference type="KEGG" id="dpi:BN4_20506"/>
<proteinExistence type="predicted"/>
<keyword evidence="1" id="KW-0813">Transport</keyword>
<dbReference type="GO" id="GO:0016887">
    <property type="term" value="F:ATP hydrolysis activity"/>
    <property type="evidence" value="ECO:0007669"/>
    <property type="project" value="InterPro"/>
</dbReference>
<dbReference type="eggNOG" id="COG1127">
    <property type="taxonomic scope" value="Bacteria"/>
</dbReference>
<sequence length="278" mass="30580">MLSTTWDGDLLSNKHTPIISVKNLTCGYDDTVVLKDISFDIMQGEVFVILGGSGCGKSTLLKNMIGLYTPMKGHVFYGEKDLVIANETDRADIIRRFGVMYQMGALFGSMSLLQNVMLPLEEFTSLPHEAMTMIAKSKLAMVNLENAFYKMPSALSGGMKKRAAIARAMALDPQILFLDEPGAGLDPISSAELDELILNLAHTLGITFVIVTHELESVYKTADRVIMLDKDQKSIVAQGDPKELRDSSETLLVKRFFHRMPSLGKATDEAKCLPLNEG</sequence>
<feature type="domain" description="ABC transporter" evidence="4">
    <location>
        <begin position="19"/>
        <end position="257"/>
    </location>
</feature>